<comment type="function">
    <text evidence="9">Part of the Sec protein translocase complex. Interacts with the SecYEG preprotein conducting channel. SecDF uses the proton motive force (PMF) to complete protein translocation after the ATP-dependent function of SecA.</text>
</comment>
<feature type="transmembrane region" description="Helical" evidence="9">
    <location>
        <begin position="354"/>
        <end position="375"/>
    </location>
</feature>
<evidence type="ECO:0000256" key="4">
    <source>
        <dbReference type="ARBA" id="ARBA00022692"/>
    </source>
</evidence>
<keyword evidence="3 9" id="KW-1003">Cell membrane</keyword>
<dbReference type="PRINTS" id="PR00702">
    <property type="entry name" value="ACRIFLAVINRP"/>
</dbReference>
<evidence type="ECO:0000313" key="13">
    <source>
        <dbReference type="EMBL" id="MFD1676911.1"/>
    </source>
</evidence>
<comment type="subcellular location">
    <subcellularLocation>
        <location evidence="1 9">Cell membrane</location>
        <topology evidence="1 9">Multi-pass membrane protein</topology>
    </subcellularLocation>
</comment>
<dbReference type="InterPro" id="IPR055344">
    <property type="entry name" value="SecD_SecF_C_bact"/>
</dbReference>
<name>A0ABW4JM22_9BACL</name>
<gene>
    <name evidence="9 13" type="primary">secD</name>
    <name evidence="13" type="ORF">ACFSB2_19745</name>
</gene>
<comment type="subunit">
    <text evidence="9">Forms a complex with SecF. Part of the essential Sec protein translocation apparatus which comprises SecA, SecYEG and auxiliary proteins SecDF. Other proteins may also be involved.</text>
</comment>
<feature type="transmembrane region" description="Helical" evidence="9">
    <location>
        <begin position="258"/>
        <end position="277"/>
    </location>
</feature>
<feature type="domain" description="SecDF P1 head subdomain" evidence="12">
    <location>
        <begin position="133"/>
        <end position="236"/>
    </location>
</feature>
<evidence type="ECO:0000256" key="9">
    <source>
        <dbReference type="HAMAP-Rule" id="MF_01463"/>
    </source>
</evidence>
<feature type="transmembrane region" description="Helical" evidence="9">
    <location>
        <begin position="381"/>
        <end position="407"/>
    </location>
</feature>
<evidence type="ECO:0000259" key="12">
    <source>
        <dbReference type="Pfam" id="PF22599"/>
    </source>
</evidence>
<feature type="transmembrane region" description="Helical" evidence="9">
    <location>
        <begin position="289"/>
        <end position="307"/>
    </location>
</feature>
<dbReference type="InterPro" id="IPR005791">
    <property type="entry name" value="SecD"/>
</dbReference>
<dbReference type="InterPro" id="IPR054384">
    <property type="entry name" value="SecDF_P1_head"/>
</dbReference>
<dbReference type="InterPro" id="IPR048631">
    <property type="entry name" value="SecD_1st"/>
</dbReference>
<comment type="caution">
    <text evidence="9">Lacks conserved residue(s) required for the propagation of feature annotation.</text>
</comment>
<keyword evidence="14" id="KW-1185">Reference proteome</keyword>
<evidence type="ECO:0000259" key="11">
    <source>
        <dbReference type="Pfam" id="PF21760"/>
    </source>
</evidence>
<evidence type="ECO:0000256" key="5">
    <source>
        <dbReference type="ARBA" id="ARBA00022927"/>
    </source>
</evidence>
<dbReference type="NCBIfam" id="TIGR00916">
    <property type="entry name" value="2A0604s01"/>
    <property type="match status" value="1"/>
</dbReference>
<accession>A0ABW4JM22</accession>
<dbReference type="InterPro" id="IPR022813">
    <property type="entry name" value="SecD/SecF_arch_bac"/>
</dbReference>
<dbReference type="PANTHER" id="PTHR30081:SF1">
    <property type="entry name" value="PROTEIN TRANSLOCASE SUBUNIT SECD"/>
    <property type="match status" value="1"/>
</dbReference>
<proteinExistence type="inferred from homology"/>
<keyword evidence="8 9" id="KW-0472">Membrane</keyword>
<dbReference type="RefSeq" id="WP_377944825.1">
    <property type="nucleotide sequence ID" value="NZ_JBHUCX010000083.1"/>
</dbReference>
<dbReference type="InterPro" id="IPR001036">
    <property type="entry name" value="Acrflvin-R"/>
</dbReference>
<dbReference type="Gene3D" id="3.30.1360.200">
    <property type="match status" value="1"/>
</dbReference>
<evidence type="ECO:0000256" key="6">
    <source>
        <dbReference type="ARBA" id="ARBA00022989"/>
    </source>
</evidence>
<dbReference type="EMBL" id="JBHUCX010000083">
    <property type="protein sequence ID" value="MFD1676911.1"/>
    <property type="molecule type" value="Genomic_DNA"/>
</dbReference>
<dbReference type="Gene3D" id="3.30.70.3400">
    <property type="match status" value="1"/>
</dbReference>
<organism evidence="13 14">
    <name type="scientific">Alicyclobacillus fodiniaquatilis</name>
    <dbReference type="NCBI Taxonomy" id="1661150"/>
    <lineage>
        <taxon>Bacteria</taxon>
        <taxon>Bacillati</taxon>
        <taxon>Bacillota</taxon>
        <taxon>Bacilli</taxon>
        <taxon>Bacillales</taxon>
        <taxon>Alicyclobacillaceae</taxon>
        <taxon>Alicyclobacillus</taxon>
    </lineage>
</organism>
<evidence type="ECO:0000256" key="1">
    <source>
        <dbReference type="ARBA" id="ARBA00004651"/>
    </source>
</evidence>
<evidence type="ECO:0000256" key="2">
    <source>
        <dbReference type="ARBA" id="ARBA00022448"/>
    </source>
</evidence>
<evidence type="ECO:0000313" key="14">
    <source>
        <dbReference type="Proteomes" id="UP001597079"/>
    </source>
</evidence>
<dbReference type="Gene3D" id="1.20.1640.10">
    <property type="entry name" value="Multidrug efflux transporter AcrB transmembrane domain"/>
    <property type="match status" value="1"/>
</dbReference>
<dbReference type="NCBIfam" id="TIGR01129">
    <property type="entry name" value="secD"/>
    <property type="match status" value="1"/>
</dbReference>
<keyword evidence="5 9" id="KW-0653">Protein transport</keyword>
<dbReference type="Pfam" id="PF02355">
    <property type="entry name" value="SecD_SecF_C"/>
    <property type="match status" value="1"/>
</dbReference>
<comment type="caution">
    <text evidence="13">The sequence shown here is derived from an EMBL/GenBank/DDBJ whole genome shotgun (WGS) entry which is preliminary data.</text>
</comment>
<feature type="domain" description="Protein export membrane protein SecD/SecF C-terminal" evidence="10">
    <location>
        <begin position="240"/>
        <end position="404"/>
    </location>
</feature>
<feature type="domain" description="Protein translocase subunit SecDF P1" evidence="11">
    <location>
        <begin position="64"/>
        <end position="114"/>
    </location>
</feature>
<dbReference type="Proteomes" id="UP001597079">
    <property type="component" value="Unassembled WGS sequence"/>
</dbReference>
<protein>
    <recommendedName>
        <fullName evidence="9">Protein translocase subunit SecD</fullName>
    </recommendedName>
</protein>
<dbReference type="SUPFAM" id="SSF82866">
    <property type="entry name" value="Multidrug efflux transporter AcrB transmembrane domain"/>
    <property type="match status" value="1"/>
</dbReference>
<comment type="similarity">
    <text evidence="9">Belongs to the SecD/SecF family. SecD subfamily.</text>
</comment>
<reference evidence="14" key="1">
    <citation type="journal article" date="2019" name="Int. J. Syst. Evol. Microbiol.">
        <title>The Global Catalogue of Microorganisms (GCM) 10K type strain sequencing project: providing services to taxonomists for standard genome sequencing and annotation.</title>
        <authorList>
            <consortium name="The Broad Institute Genomics Platform"/>
            <consortium name="The Broad Institute Genome Sequencing Center for Infectious Disease"/>
            <person name="Wu L."/>
            <person name="Ma J."/>
        </authorList>
    </citation>
    <scope>NUCLEOTIDE SEQUENCE [LARGE SCALE GENOMIC DNA]</scope>
    <source>
        <strain evidence="14">CGMCC 1.12286</strain>
    </source>
</reference>
<evidence type="ECO:0000256" key="3">
    <source>
        <dbReference type="ARBA" id="ARBA00022475"/>
    </source>
</evidence>
<evidence type="ECO:0000256" key="8">
    <source>
        <dbReference type="ARBA" id="ARBA00023136"/>
    </source>
</evidence>
<keyword evidence="6 9" id="KW-1133">Transmembrane helix</keyword>
<sequence>MKWGRFMAFLLMAVIILGVTVGTAGRLWKSIPLGLDLQGGFNILYQVQTPHNRALTASEKQALVKAVELRVDTIGVSSPEIDLEGHNQIRVQLAGTFNQQTAANVIGETAQLKIYSGGKVVTQKDKATGKKVQVMVPSGKLLATGADLKSNAQAQQDPTTGQNEVAISFKDPKLWQNITTKYLNKQIYVFLNGTLLTDPTIDSKMYNGNSVISGGTLTTVQACQDLAKELNAGALPYPLKKQSESSVGPTLGQASLRATLWAGMIAVILIFIFMMLVYRMAGLIADLALIGYGYLTLVIFDGLHVVLTLPGLAALILGVGMAVDANIIAYERIKDEMRNGRSLKSAVKIGNKNALRTILDSNATTFIAGAVMYFLGGQGDIRGFAVALMISIIVSLLTAVLLSRLMFFSFVNSNILRRPWWFGIGKGVLKKDEA</sequence>
<keyword evidence="4 9" id="KW-0812">Transmembrane</keyword>
<keyword evidence="7 9" id="KW-0811">Translocation</keyword>
<dbReference type="PANTHER" id="PTHR30081">
    <property type="entry name" value="PROTEIN-EXPORT MEMBRANE PROTEIN SEC"/>
    <property type="match status" value="1"/>
</dbReference>
<feature type="transmembrane region" description="Helical" evidence="9">
    <location>
        <begin position="313"/>
        <end position="333"/>
    </location>
</feature>
<dbReference type="HAMAP" id="MF_01463_B">
    <property type="entry name" value="SecD_B"/>
    <property type="match status" value="1"/>
</dbReference>
<evidence type="ECO:0000259" key="10">
    <source>
        <dbReference type="Pfam" id="PF02355"/>
    </source>
</evidence>
<keyword evidence="2 9" id="KW-0813">Transport</keyword>
<dbReference type="InterPro" id="IPR048634">
    <property type="entry name" value="SecD_SecF_C"/>
</dbReference>
<dbReference type="Pfam" id="PF21760">
    <property type="entry name" value="SecD_1st"/>
    <property type="match status" value="1"/>
</dbReference>
<evidence type="ECO:0000256" key="7">
    <source>
        <dbReference type="ARBA" id="ARBA00023010"/>
    </source>
</evidence>
<dbReference type="Pfam" id="PF22599">
    <property type="entry name" value="SecDF_P1_head"/>
    <property type="match status" value="1"/>
</dbReference>